<accession>A0A084SYJ9</accession>
<dbReference type="Proteomes" id="UP000028547">
    <property type="component" value="Unassembled WGS sequence"/>
</dbReference>
<dbReference type="EMBL" id="JPMI01000048">
    <property type="protein sequence ID" value="KFA93534.1"/>
    <property type="molecule type" value="Genomic_DNA"/>
</dbReference>
<dbReference type="PROSITE" id="PS51257">
    <property type="entry name" value="PROKAR_LIPOPROTEIN"/>
    <property type="match status" value="1"/>
</dbReference>
<protein>
    <recommendedName>
        <fullName evidence="4">Lipoprotein</fullName>
    </recommendedName>
</protein>
<dbReference type="AlphaFoldDB" id="A0A084SYJ9"/>
<evidence type="ECO:0000313" key="3">
    <source>
        <dbReference type="Proteomes" id="UP000028547"/>
    </source>
</evidence>
<feature type="chain" id="PRO_5001781760" description="Lipoprotein" evidence="1">
    <location>
        <begin position="27"/>
        <end position="688"/>
    </location>
</feature>
<gene>
    <name evidence="2" type="ORF">Q664_08725</name>
</gene>
<keyword evidence="1" id="KW-0732">Signal</keyword>
<name>A0A084SYJ9_9BACT</name>
<reference evidence="2 3" key="1">
    <citation type="submission" date="2014-07" db="EMBL/GenBank/DDBJ databases">
        <title>Draft Genome Sequence of Gephyronic Acid Producer, Cystobacter violaceus Strain Cb vi76.</title>
        <authorList>
            <person name="Stevens D.C."/>
            <person name="Young J."/>
            <person name="Carmichael R."/>
            <person name="Tan J."/>
            <person name="Taylor R.E."/>
        </authorList>
    </citation>
    <scope>NUCLEOTIDE SEQUENCE [LARGE SCALE GENOMIC DNA]</scope>
    <source>
        <strain evidence="2 3">Cb vi76</strain>
    </source>
</reference>
<proteinExistence type="predicted"/>
<comment type="caution">
    <text evidence="2">The sequence shown here is derived from an EMBL/GenBank/DDBJ whole genome shotgun (WGS) entry which is preliminary data.</text>
</comment>
<feature type="signal peptide" evidence="1">
    <location>
        <begin position="1"/>
        <end position="26"/>
    </location>
</feature>
<evidence type="ECO:0000313" key="2">
    <source>
        <dbReference type="EMBL" id="KFA93534.1"/>
    </source>
</evidence>
<evidence type="ECO:0000256" key="1">
    <source>
        <dbReference type="SAM" id="SignalP"/>
    </source>
</evidence>
<organism evidence="2 3">
    <name type="scientific">Archangium violaceum Cb vi76</name>
    <dbReference type="NCBI Taxonomy" id="1406225"/>
    <lineage>
        <taxon>Bacteria</taxon>
        <taxon>Pseudomonadati</taxon>
        <taxon>Myxococcota</taxon>
        <taxon>Myxococcia</taxon>
        <taxon>Myxococcales</taxon>
        <taxon>Cystobacterineae</taxon>
        <taxon>Archangiaceae</taxon>
        <taxon>Archangium</taxon>
    </lineage>
</organism>
<dbReference type="RefSeq" id="WP_043391995.1">
    <property type="nucleotide sequence ID" value="NZ_JPMI01000048.1"/>
</dbReference>
<sequence>MRAEARAHRWAALLVAVLLSTGCVTLAPRQDGCTTAAEDTPADEVARAGPLPHGPPSCGGKTVPVGWPDVSFNDSEALLAPFLTCTSPAEYVALQERVDMPRLVESLTDWDAVRLGSLGPVREDAANILNRKRLSFILHATEKYGVAHAEVFIRFVLDSAHDDELREILFWLARDKRLESTLGRMPRARADRDFQPGDLPRGVGRAVTDLLTHEQEKNAWYTHYTRQQSQLPPSYQQDLDEVEREAAEQHYSAGNVVLGSVDHVTFGVPLGFYYLATGTGHGLYSLAQGEYEQAVRELTPLALLTTLYVGGKGVRSLSEARGGGAGLQRGFETVRARVGALAEKTRQLQAQLGTGVEGMRELARYIQARREAGRFVAVGGMDAALALYEARGNVARARPLMSRARPGATGSSPVRPSPRQALAAERQGTLASLVDEGVGHTREVVEAKLAAVELEATGSRLPADTRVLKQHRPALDTPPPEARGNPRWREYVDYYERRLGEVEQGKTSKGPLKWEGYEQLRGWFARGLAFERNMVKLLREDAAKPRAERRFFRDFDRPRVETQVGVRKPDSGLRYADVLVIEEGAPGGGPRRVETFSFKSRDLSGLRRDALTAQMIEDASEALRHYGERLDIRRNSLQSLLPEGSEVQIPRVRLIYEGGELKPKNAAFINDAVTRSQSDVPGVEVSFQ</sequence>
<evidence type="ECO:0008006" key="4">
    <source>
        <dbReference type="Google" id="ProtNLM"/>
    </source>
</evidence>